<protein>
    <submittedName>
        <fullName evidence="2">Uncharacterized protein</fullName>
    </submittedName>
</protein>
<dbReference type="STRING" id="1296100.A0A1B9G729"/>
<evidence type="ECO:0000256" key="1">
    <source>
        <dbReference type="ARBA" id="ARBA00023604"/>
    </source>
</evidence>
<dbReference type="VEuPathDB" id="FungiDB:I302_04491"/>
<proteinExistence type="inferred from homology"/>
<dbReference type="AlphaFoldDB" id="A0A1B9G729"/>
<reference evidence="2" key="1">
    <citation type="submission" date="2013-07" db="EMBL/GenBank/DDBJ databases">
        <title>The Genome Sequence of Cryptococcus bestiolae CBS10118.</title>
        <authorList>
            <consortium name="The Broad Institute Genome Sequencing Platform"/>
            <person name="Cuomo C."/>
            <person name="Litvintseva A."/>
            <person name="Chen Y."/>
            <person name="Heitman J."/>
            <person name="Sun S."/>
            <person name="Springer D."/>
            <person name="Dromer F."/>
            <person name="Young S.K."/>
            <person name="Zeng Q."/>
            <person name="Gargeya S."/>
            <person name="Fitzgerald M."/>
            <person name="Abouelleil A."/>
            <person name="Alvarado L."/>
            <person name="Berlin A.M."/>
            <person name="Chapman S.B."/>
            <person name="Dewar J."/>
            <person name="Goldberg J."/>
            <person name="Griggs A."/>
            <person name="Gujja S."/>
            <person name="Hansen M."/>
            <person name="Howarth C."/>
            <person name="Imamovic A."/>
            <person name="Larimer J."/>
            <person name="McCowan C."/>
            <person name="Murphy C."/>
            <person name="Pearson M."/>
            <person name="Priest M."/>
            <person name="Roberts A."/>
            <person name="Saif S."/>
            <person name="Shea T."/>
            <person name="Sykes S."/>
            <person name="Wortman J."/>
            <person name="Nusbaum C."/>
            <person name="Birren B."/>
        </authorList>
    </citation>
    <scope>NUCLEOTIDE SEQUENCE [LARGE SCALE GENOMIC DNA]</scope>
    <source>
        <strain evidence="2">CBS 10118</strain>
    </source>
</reference>
<dbReference type="NCBIfam" id="NF041278">
    <property type="entry name" value="CmcJ_NvfI_EfuI"/>
    <property type="match status" value="1"/>
</dbReference>
<dbReference type="PANTHER" id="PTHR34598:SF3">
    <property type="entry name" value="OXIDOREDUCTASE AN1597"/>
    <property type="match status" value="1"/>
</dbReference>
<dbReference type="PANTHER" id="PTHR34598">
    <property type="entry name" value="BLL6449 PROTEIN"/>
    <property type="match status" value="1"/>
</dbReference>
<organism evidence="2">
    <name type="scientific">Kwoniella bestiolae CBS 10118</name>
    <dbReference type="NCBI Taxonomy" id="1296100"/>
    <lineage>
        <taxon>Eukaryota</taxon>
        <taxon>Fungi</taxon>
        <taxon>Dikarya</taxon>
        <taxon>Basidiomycota</taxon>
        <taxon>Agaricomycotina</taxon>
        <taxon>Tremellomycetes</taxon>
        <taxon>Tremellales</taxon>
        <taxon>Cryptococcaceae</taxon>
        <taxon>Kwoniella</taxon>
    </lineage>
</organism>
<name>A0A1B9G729_9TREE</name>
<accession>A0A1B9G729</accession>
<sequence length="308" mass="34774">MPAPSSTDHLTAVIGFTLPPNRMDHDPSIYLKWEPGRSKPLEKIRVPITDLRPELESSTVGPLDQLKKRGYGIMKHHSPYLGEIPSAEGTEKYLRECEGILQSVLQCDKVIAWNSVCRKNDPNEKEKKVEKQKGPEKGFIPTERVQPIAGVAHVDQNAEWGYELCGKAAEEDMSKYSRCQIVNIWRPLHGKSPICFRLYTLKGPVTNAPLAMVDPTTLRPEDIGTHASQYGFGHDLHHSPNQEWAYIRHQMPDEIILLKCYDSDQGKNGEVLWCGHVAVQVDGDAEGIPEELVRNRESIEVRLVALWE</sequence>
<dbReference type="EMBL" id="KI894020">
    <property type="protein sequence ID" value="OCF26801.1"/>
    <property type="molecule type" value="Genomic_DNA"/>
</dbReference>
<reference evidence="2" key="2">
    <citation type="submission" date="2014-01" db="EMBL/GenBank/DDBJ databases">
        <title>Evolution of pathogenesis and genome organization in the Tremellales.</title>
        <authorList>
            <person name="Cuomo C."/>
            <person name="Litvintseva A."/>
            <person name="Heitman J."/>
            <person name="Chen Y."/>
            <person name="Sun S."/>
            <person name="Springer D."/>
            <person name="Dromer F."/>
            <person name="Young S."/>
            <person name="Zeng Q."/>
            <person name="Chapman S."/>
            <person name="Gujja S."/>
            <person name="Saif S."/>
            <person name="Birren B."/>
        </authorList>
    </citation>
    <scope>NUCLEOTIDE SEQUENCE</scope>
    <source>
        <strain evidence="2">CBS 10118</strain>
    </source>
</reference>
<dbReference type="OrthoDB" id="412788at2759"/>
<gene>
    <name evidence="2" type="ORF">I302_04491</name>
</gene>
<dbReference type="GO" id="GO:0016491">
    <property type="term" value="F:oxidoreductase activity"/>
    <property type="evidence" value="ECO:0007669"/>
    <property type="project" value="InterPro"/>
</dbReference>
<comment type="similarity">
    <text evidence="1">Belongs to the asaB hydroxylase/desaturase family.</text>
</comment>
<dbReference type="InterPro" id="IPR044053">
    <property type="entry name" value="AsaB-like"/>
</dbReference>
<evidence type="ECO:0000313" key="2">
    <source>
        <dbReference type="EMBL" id="OCF26801.1"/>
    </source>
</evidence>